<feature type="region of interest" description="Disordered" evidence="1">
    <location>
        <begin position="1"/>
        <end position="23"/>
    </location>
</feature>
<evidence type="ECO:0000313" key="3">
    <source>
        <dbReference type="Proteomes" id="UP000269721"/>
    </source>
</evidence>
<name>A0A4P9W029_9FUNG</name>
<feature type="compositionally biased region" description="Basic residues" evidence="1">
    <location>
        <begin position="111"/>
        <end position="122"/>
    </location>
</feature>
<keyword evidence="3" id="KW-1185">Reference proteome</keyword>
<organism evidence="2 3">
    <name type="scientific">Blyttiomyces helicus</name>
    <dbReference type="NCBI Taxonomy" id="388810"/>
    <lineage>
        <taxon>Eukaryota</taxon>
        <taxon>Fungi</taxon>
        <taxon>Fungi incertae sedis</taxon>
        <taxon>Chytridiomycota</taxon>
        <taxon>Chytridiomycota incertae sedis</taxon>
        <taxon>Chytridiomycetes</taxon>
        <taxon>Chytridiomycetes incertae sedis</taxon>
        <taxon>Blyttiomyces</taxon>
    </lineage>
</organism>
<proteinExistence type="predicted"/>
<protein>
    <submittedName>
        <fullName evidence="2">Uncharacterized protein</fullName>
    </submittedName>
</protein>
<sequence>ALPAPVFATKPQHRRYTDMPQKERKSIANKVLLEKVKTIVTNPAFTLEGTHGADLERELTTVAERASSRSTAVRARRRSTSPSPVVSPLSRNTASSSSSSPAESIDQQQQRPRHRSRSRSKTRTPEEKGKAAAPAPVPVPTTPRVRRPVGPPAAEWDAQPQAPKPRVDAALGLPLPTTARAAPRVTVRRASDVGGGWQQNAESAKLAVGGIGRVIVDTARSLVAALWGVLAARPAEDGDVAASDDEFDLV</sequence>
<dbReference type="EMBL" id="KZ999869">
    <property type="protein sequence ID" value="RKO84665.1"/>
    <property type="molecule type" value="Genomic_DNA"/>
</dbReference>
<reference evidence="3" key="1">
    <citation type="journal article" date="2018" name="Nat. Microbiol.">
        <title>Leveraging single-cell genomics to expand the fungal tree of life.</title>
        <authorList>
            <person name="Ahrendt S.R."/>
            <person name="Quandt C.A."/>
            <person name="Ciobanu D."/>
            <person name="Clum A."/>
            <person name="Salamov A."/>
            <person name="Andreopoulos B."/>
            <person name="Cheng J.F."/>
            <person name="Woyke T."/>
            <person name="Pelin A."/>
            <person name="Henrissat B."/>
            <person name="Reynolds N.K."/>
            <person name="Benny G.L."/>
            <person name="Smith M.E."/>
            <person name="James T.Y."/>
            <person name="Grigoriev I.V."/>
        </authorList>
    </citation>
    <scope>NUCLEOTIDE SEQUENCE [LARGE SCALE GENOMIC DNA]</scope>
</reference>
<evidence type="ECO:0000256" key="1">
    <source>
        <dbReference type="SAM" id="MobiDB-lite"/>
    </source>
</evidence>
<feature type="compositionally biased region" description="Low complexity" evidence="1">
    <location>
        <begin position="80"/>
        <end position="100"/>
    </location>
</feature>
<accession>A0A4P9W029</accession>
<dbReference type="AlphaFoldDB" id="A0A4P9W029"/>
<feature type="region of interest" description="Disordered" evidence="1">
    <location>
        <begin position="62"/>
        <end position="163"/>
    </location>
</feature>
<dbReference type="Proteomes" id="UP000269721">
    <property type="component" value="Unassembled WGS sequence"/>
</dbReference>
<gene>
    <name evidence="2" type="ORF">BDK51DRAFT_32846</name>
</gene>
<evidence type="ECO:0000313" key="2">
    <source>
        <dbReference type="EMBL" id="RKO84665.1"/>
    </source>
</evidence>
<feature type="non-terminal residue" evidence="2">
    <location>
        <position position="1"/>
    </location>
</feature>
<feature type="compositionally biased region" description="Low complexity" evidence="1">
    <location>
        <begin position="62"/>
        <end position="73"/>
    </location>
</feature>